<dbReference type="AlphaFoldDB" id="A0A1Z4GPP5"/>
<gene>
    <name evidence="1" type="ORF">NIES21_53090</name>
</gene>
<protein>
    <submittedName>
        <fullName evidence="1">Uncharacterized protein</fullName>
    </submittedName>
</protein>
<sequence length="29" mass="3445">MVDYLLQEFLVVNQSVSLLVFVLNQYQEL</sequence>
<proteinExistence type="predicted"/>
<accession>A0A1Z4GPP5</accession>
<organism evidence="1 2">
    <name type="scientific">Anabaenopsis circularis NIES-21</name>
    <dbReference type="NCBI Taxonomy" id="1085406"/>
    <lineage>
        <taxon>Bacteria</taxon>
        <taxon>Bacillati</taxon>
        <taxon>Cyanobacteriota</taxon>
        <taxon>Cyanophyceae</taxon>
        <taxon>Nostocales</taxon>
        <taxon>Nodulariaceae</taxon>
        <taxon>Anabaenopsis</taxon>
    </lineage>
</organism>
<name>A0A1Z4GPP5_9CYAN</name>
<evidence type="ECO:0000313" key="2">
    <source>
        <dbReference type="Proteomes" id="UP000218287"/>
    </source>
</evidence>
<keyword evidence="2" id="KW-1185">Reference proteome</keyword>
<dbReference type="Proteomes" id="UP000218287">
    <property type="component" value="Chromosome"/>
</dbReference>
<reference evidence="1 2" key="1">
    <citation type="submission" date="2017-06" db="EMBL/GenBank/DDBJ databases">
        <title>Genome sequencing of cyanobaciteial culture collection at National Institute for Environmental Studies (NIES).</title>
        <authorList>
            <person name="Hirose Y."/>
            <person name="Shimura Y."/>
            <person name="Fujisawa T."/>
            <person name="Nakamura Y."/>
            <person name="Kawachi M."/>
        </authorList>
    </citation>
    <scope>NUCLEOTIDE SEQUENCE [LARGE SCALE GENOMIC DNA]</scope>
    <source>
        <strain evidence="1 2">NIES-21</strain>
    </source>
</reference>
<dbReference type="EMBL" id="AP018174">
    <property type="protein sequence ID" value="BAY19447.1"/>
    <property type="molecule type" value="Genomic_DNA"/>
</dbReference>
<evidence type="ECO:0000313" key="1">
    <source>
        <dbReference type="EMBL" id="BAY19447.1"/>
    </source>
</evidence>